<feature type="region of interest" description="Disordered" evidence="9">
    <location>
        <begin position="454"/>
        <end position="473"/>
    </location>
</feature>
<keyword evidence="8 11" id="KW-0548">Nucleotidyltransferase</keyword>
<keyword evidence="8" id="KW-0235">DNA replication</keyword>
<dbReference type="InterPro" id="IPR050238">
    <property type="entry name" value="DNA_Rep/Repair_Clamp_Loader"/>
</dbReference>
<accession>A0A0D8FWC9</accession>
<comment type="function">
    <text evidence="8">DNA polymerase III is a complex, multichain enzyme responsible for most of the replicative synthesis in bacteria. This DNA polymerase also exhibits 3' to 5' exonuclease activity.</text>
</comment>
<dbReference type="SMART" id="SM00382">
    <property type="entry name" value="AAA"/>
    <property type="match status" value="1"/>
</dbReference>
<evidence type="ECO:0000259" key="10">
    <source>
        <dbReference type="SMART" id="SM00382"/>
    </source>
</evidence>
<keyword evidence="8 11" id="KW-0808">Transferase</keyword>
<evidence type="ECO:0000313" key="11">
    <source>
        <dbReference type="EMBL" id="KJE76567.1"/>
    </source>
</evidence>
<dbReference type="EMBL" id="JXUW01000014">
    <property type="protein sequence ID" value="KJE76567.1"/>
    <property type="molecule type" value="Genomic_DNA"/>
</dbReference>
<evidence type="ECO:0000256" key="7">
    <source>
        <dbReference type="ARBA" id="ARBA00049244"/>
    </source>
</evidence>
<feature type="region of interest" description="Disordered" evidence="9">
    <location>
        <begin position="618"/>
        <end position="644"/>
    </location>
</feature>
<dbReference type="GO" id="GO:0009360">
    <property type="term" value="C:DNA polymerase III complex"/>
    <property type="evidence" value="ECO:0007669"/>
    <property type="project" value="InterPro"/>
</dbReference>
<dbReference type="InterPro" id="IPR027417">
    <property type="entry name" value="P-loop_NTPase"/>
</dbReference>
<evidence type="ECO:0000256" key="8">
    <source>
        <dbReference type="RuleBase" id="RU364063"/>
    </source>
</evidence>
<evidence type="ECO:0000313" key="12">
    <source>
        <dbReference type="Proteomes" id="UP000032336"/>
    </source>
</evidence>
<dbReference type="Gene3D" id="1.10.8.60">
    <property type="match status" value="1"/>
</dbReference>
<comment type="catalytic activity">
    <reaction evidence="7 8">
        <text>DNA(n) + a 2'-deoxyribonucleoside 5'-triphosphate = DNA(n+1) + diphosphate</text>
        <dbReference type="Rhea" id="RHEA:22508"/>
        <dbReference type="Rhea" id="RHEA-COMP:17339"/>
        <dbReference type="Rhea" id="RHEA-COMP:17340"/>
        <dbReference type="ChEBI" id="CHEBI:33019"/>
        <dbReference type="ChEBI" id="CHEBI:61560"/>
        <dbReference type="ChEBI" id="CHEBI:173112"/>
        <dbReference type="EC" id="2.7.7.7"/>
    </reaction>
</comment>
<keyword evidence="12" id="KW-1185">Reference proteome</keyword>
<reference evidence="11 12" key="1">
    <citation type="submission" date="2015-01" db="EMBL/GenBank/DDBJ databases">
        <title>Draft genome of the acidophilic iron oxidizer Ferrimicrobium acidiphilum strain T23.</title>
        <authorList>
            <person name="Poehlein A."/>
            <person name="Eisen S."/>
            <person name="Schloemann M."/>
            <person name="Johnson B.D."/>
            <person name="Daniel R."/>
            <person name="Muehling M."/>
        </authorList>
    </citation>
    <scope>NUCLEOTIDE SEQUENCE [LARGE SCALE GENOMIC DNA]</scope>
    <source>
        <strain evidence="11 12">T23</strain>
    </source>
</reference>
<dbReference type="NCBIfam" id="TIGR02397">
    <property type="entry name" value="dnaX_nterm"/>
    <property type="match status" value="1"/>
</dbReference>
<dbReference type="InterPro" id="IPR003593">
    <property type="entry name" value="AAA+_ATPase"/>
</dbReference>
<dbReference type="EC" id="2.7.7.7" evidence="8"/>
<dbReference type="GO" id="GO:0003887">
    <property type="term" value="F:DNA-directed DNA polymerase activity"/>
    <property type="evidence" value="ECO:0007669"/>
    <property type="project" value="UniProtKB-KW"/>
</dbReference>
<dbReference type="Pfam" id="PF13177">
    <property type="entry name" value="DNA_pol3_delta2"/>
    <property type="match status" value="1"/>
</dbReference>
<keyword evidence="6 8" id="KW-0239">DNA-directed DNA polymerase</keyword>
<dbReference type="eggNOG" id="COG2812">
    <property type="taxonomic scope" value="Bacteria"/>
</dbReference>
<evidence type="ECO:0000256" key="4">
    <source>
        <dbReference type="ARBA" id="ARBA00022833"/>
    </source>
</evidence>
<comment type="caution">
    <text evidence="11">The sequence shown here is derived from an EMBL/GenBank/DDBJ whole genome shotgun (WGS) entry which is preliminary data.</text>
</comment>
<dbReference type="STRING" id="1121877.FEAC_16470"/>
<name>A0A0D8FWC9_9ACTN</name>
<dbReference type="PANTHER" id="PTHR11669:SF0">
    <property type="entry name" value="PROTEIN STICHEL-LIKE 2"/>
    <property type="match status" value="1"/>
</dbReference>
<dbReference type="GO" id="GO:0006261">
    <property type="term" value="P:DNA-templated DNA replication"/>
    <property type="evidence" value="ECO:0007669"/>
    <property type="project" value="TreeGrafter"/>
</dbReference>
<keyword evidence="4" id="KW-0862">Zinc</keyword>
<dbReference type="FunFam" id="3.40.50.300:FF:000014">
    <property type="entry name" value="DNA polymerase III subunit gamma/tau"/>
    <property type="match status" value="1"/>
</dbReference>
<dbReference type="GO" id="GO:0005524">
    <property type="term" value="F:ATP binding"/>
    <property type="evidence" value="ECO:0007669"/>
    <property type="project" value="UniProtKB-KW"/>
</dbReference>
<evidence type="ECO:0000256" key="9">
    <source>
        <dbReference type="SAM" id="MobiDB-lite"/>
    </source>
</evidence>
<dbReference type="GeneID" id="78372817"/>
<evidence type="ECO:0000256" key="5">
    <source>
        <dbReference type="ARBA" id="ARBA00022840"/>
    </source>
</evidence>
<evidence type="ECO:0000256" key="6">
    <source>
        <dbReference type="ARBA" id="ARBA00022932"/>
    </source>
</evidence>
<dbReference type="SUPFAM" id="SSF52540">
    <property type="entry name" value="P-loop containing nucleoside triphosphate hydrolases"/>
    <property type="match status" value="1"/>
</dbReference>
<feature type="domain" description="AAA+ ATPase" evidence="10">
    <location>
        <begin position="39"/>
        <end position="180"/>
    </location>
</feature>
<comment type="similarity">
    <text evidence="1 8">Belongs to the DnaX/STICHEL family.</text>
</comment>
<evidence type="ECO:0000256" key="1">
    <source>
        <dbReference type="ARBA" id="ARBA00006360"/>
    </source>
</evidence>
<keyword evidence="5 8" id="KW-0067">ATP-binding</keyword>
<feature type="region of interest" description="Disordered" evidence="9">
    <location>
        <begin position="485"/>
        <end position="525"/>
    </location>
</feature>
<dbReference type="Proteomes" id="UP000032336">
    <property type="component" value="Unassembled WGS sequence"/>
</dbReference>
<feature type="compositionally biased region" description="Basic and acidic residues" evidence="9">
    <location>
        <begin position="498"/>
        <end position="507"/>
    </location>
</feature>
<evidence type="ECO:0000256" key="2">
    <source>
        <dbReference type="ARBA" id="ARBA00022723"/>
    </source>
</evidence>
<dbReference type="PATRIC" id="fig|1121877.4.peg.1826"/>
<keyword evidence="2" id="KW-0479">Metal-binding</keyword>
<dbReference type="RefSeq" id="WP_052566052.1">
    <property type="nucleotide sequence ID" value="NZ_JQKF01000011.1"/>
</dbReference>
<gene>
    <name evidence="11" type="primary">dnaX2</name>
    <name evidence="8" type="synonym">dnaX</name>
    <name evidence="11" type="ORF">FEAC_16470</name>
</gene>
<protein>
    <recommendedName>
        <fullName evidence="8">DNA polymerase III subunit gamma/tau</fullName>
        <ecNumber evidence="8">2.7.7.7</ecNumber>
    </recommendedName>
</protein>
<sequence length="672" mass="72334">MSANYQSLYRRFRPQRFSEVLGQDHVTRALRAAVASDSVGHAYLFSGPRGTGKTSTARILAKALNCENLQDGEPCLTCSSCVSIASGGSGEVEELDAASNSGVDAMRWLIQTVATAGTGRWKVYIIDEVHMLSTAASNALLKTLEEPPPHVIFILATTNPQKVLQTVVSRTQHFEFHLLDMVAVGEVVDDIANRTGVELNAATRQWVLRRGRGSARDTLSVLEQVLASGQVIPEVDTSIELAVTSLLELDASATVVAVEDLLQTGNDPLWVVSEMLLRLKDQFLGNLSGQGGDYPLARITRAMETLGRLSVGVRDALDPGVVLEAVLVQLISDSSGGADLEQRVQRLEEALRQGASSPSPRSEPTRAPATTETRPAREDVARSSGNDLARLRGVIGRPSGRPAAGNPAETPSTVDQSSSAPQTLASRPAQPPKRPSTVDALTVLTTETEQDLGLARVGNASNASGKQDAADGVIGTDPEIVANQVDAVSTRDANSEDTSDHESKEEATGEPLPPSPRFAEPVDGDLDLASTDRLRSVIQAEWLERYLPTLNQRNIRTWIRDTRLTVLGAGEIGIVLDHETRRKKLEPYLDEIVATLRQLYGSSLRIRLLLESEAHDAAPASVEEMDPHQESVLDPEEEVSTTSVSTQRFSDDAIIANVTEVFPGARLIQGEL</sequence>
<dbReference type="OrthoDB" id="9810148at2"/>
<evidence type="ECO:0000256" key="3">
    <source>
        <dbReference type="ARBA" id="ARBA00022741"/>
    </source>
</evidence>
<comment type="subunit">
    <text evidence="8">DNA polymerase III contains a core (composed of alpha, epsilon and theta chains) that associates with a tau subunit. This core dimerizes to form the POLIII' complex. PolIII' associates with the gamma complex (composed of gamma, delta, delta', psi and chi chains) and with the beta chain to form the complete DNA polymerase III complex.</text>
</comment>
<feature type="region of interest" description="Disordered" evidence="9">
    <location>
        <begin position="350"/>
        <end position="436"/>
    </location>
</feature>
<dbReference type="GO" id="GO:0046872">
    <property type="term" value="F:metal ion binding"/>
    <property type="evidence" value="ECO:0007669"/>
    <property type="project" value="UniProtKB-KW"/>
</dbReference>
<dbReference type="Gene3D" id="3.40.50.300">
    <property type="entry name" value="P-loop containing nucleotide triphosphate hydrolases"/>
    <property type="match status" value="1"/>
</dbReference>
<organism evidence="11 12">
    <name type="scientific">Ferrimicrobium acidiphilum DSM 19497</name>
    <dbReference type="NCBI Taxonomy" id="1121877"/>
    <lineage>
        <taxon>Bacteria</taxon>
        <taxon>Bacillati</taxon>
        <taxon>Actinomycetota</taxon>
        <taxon>Acidimicrobiia</taxon>
        <taxon>Acidimicrobiales</taxon>
        <taxon>Acidimicrobiaceae</taxon>
        <taxon>Ferrimicrobium</taxon>
    </lineage>
</organism>
<keyword evidence="3 8" id="KW-0547">Nucleotide-binding</keyword>
<feature type="compositionally biased region" description="Polar residues" evidence="9">
    <location>
        <begin position="409"/>
        <end position="425"/>
    </location>
</feature>
<dbReference type="CDD" id="cd00009">
    <property type="entry name" value="AAA"/>
    <property type="match status" value="1"/>
</dbReference>
<dbReference type="PANTHER" id="PTHR11669">
    <property type="entry name" value="REPLICATION FACTOR C / DNA POLYMERASE III GAMMA-TAU SUBUNIT"/>
    <property type="match status" value="1"/>
</dbReference>
<dbReference type="AlphaFoldDB" id="A0A0D8FWC9"/>
<dbReference type="InterPro" id="IPR012763">
    <property type="entry name" value="DNA_pol_III_sug/sutau_N"/>
</dbReference>
<proteinExistence type="inferred from homology"/>